<evidence type="ECO:0000313" key="1">
    <source>
        <dbReference type="EMBL" id="KAK7437880.1"/>
    </source>
</evidence>
<proteinExistence type="predicted"/>
<protein>
    <submittedName>
        <fullName evidence="1">Uncharacterized protein</fullName>
    </submittedName>
</protein>
<keyword evidence="3" id="KW-1185">Reference proteome</keyword>
<dbReference type="EMBL" id="JBANRG010000082">
    <property type="protein sequence ID" value="KAK7437880.1"/>
    <property type="molecule type" value="Genomic_DNA"/>
</dbReference>
<comment type="caution">
    <text evidence="1">The sequence shown here is derived from an EMBL/GenBank/DDBJ whole genome shotgun (WGS) entry which is preliminary data.</text>
</comment>
<name>A0ABR1ITN0_9AGAR</name>
<evidence type="ECO:0000313" key="3">
    <source>
        <dbReference type="Proteomes" id="UP001498398"/>
    </source>
</evidence>
<evidence type="ECO:0000313" key="2">
    <source>
        <dbReference type="EMBL" id="KAK7463108.1"/>
    </source>
</evidence>
<gene>
    <name evidence="2" type="ORF">VKT23_007693</name>
    <name evidence="1" type="ORF">VKT23_018315</name>
</gene>
<dbReference type="EMBL" id="JBANRG010000010">
    <property type="protein sequence ID" value="KAK7463108.1"/>
    <property type="molecule type" value="Genomic_DNA"/>
</dbReference>
<organism evidence="1 3">
    <name type="scientific">Marasmiellus scandens</name>
    <dbReference type="NCBI Taxonomy" id="2682957"/>
    <lineage>
        <taxon>Eukaryota</taxon>
        <taxon>Fungi</taxon>
        <taxon>Dikarya</taxon>
        <taxon>Basidiomycota</taxon>
        <taxon>Agaricomycotina</taxon>
        <taxon>Agaricomycetes</taxon>
        <taxon>Agaricomycetidae</taxon>
        <taxon>Agaricales</taxon>
        <taxon>Marasmiineae</taxon>
        <taxon>Omphalotaceae</taxon>
        <taxon>Marasmiellus</taxon>
    </lineage>
</organism>
<accession>A0ABR1ITN0</accession>
<reference evidence="1 3" key="1">
    <citation type="submission" date="2024-01" db="EMBL/GenBank/DDBJ databases">
        <title>A draft genome for the cacao thread blight pathogen Marasmiellus scandens.</title>
        <authorList>
            <person name="Baruah I.K."/>
            <person name="Leung J."/>
            <person name="Bukari Y."/>
            <person name="Amoako-Attah I."/>
            <person name="Meinhardt L.W."/>
            <person name="Bailey B.A."/>
            <person name="Cohen S.P."/>
        </authorList>
    </citation>
    <scope>NUCLEOTIDE SEQUENCE [LARGE SCALE GENOMIC DNA]</scope>
    <source>
        <strain evidence="1 3">GH-19</strain>
    </source>
</reference>
<dbReference type="Proteomes" id="UP001498398">
    <property type="component" value="Unassembled WGS sequence"/>
</dbReference>
<sequence length="217" mass="24174">MNVPSSMTREQVEEVLSTSALIAAKIQRGEPLSNEDRIWLTTIAVDLTANIFSEHGNYAAPGLSPEEFRQAVQSGSWGNTPFRGMPPYRLAFGSHQEHQFDWLKLVFWDSKVTNSAVCPKVFTFQVSAAGDPPTIPLNIASEGVQIYIPSVIDDWRSLSAEDWHPLTAKILPIAPEGTCIRVDYPLVRGLLEGPRVKRLLKFPLPPLQQGFVYDTIE</sequence>